<gene>
    <name evidence="2" type="ORF">PAT3040_06050</name>
</gene>
<reference evidence="2 3" key="1">
    <citation type="submission" date="2017-08" db="EMBL/GenBank/DDBJ databases">
        <title>Substantial Increase in Enzyme Production by Combined Drug-Resistance Mutations in Paenibacillus agaridevorans.</title>
        <authorList>
            <person name="Tanaka Y."/>
            <person name="Funane K."/>
            <person name="Hosaka T."/>
            <person name="Shiwa Y."/>
            <person name="Fujita N."/>
            <person name="Miyazaki T."/>
            <person name="Yoshikawa H."/>
            <person name="Murakami K."/>
            <person name="Kasahara K."/>
            <person name="Inaoka T."/>
            <person name="Hiraga Y."/>
            <person name="Ochi K."/>
        </authorList>
    </citation>
    <scope>NUCLEOTIDE SEQUENCE [LARGE SCALE GENOMIC DNA]</scope>
    <source>
        <strain evidence="2 3">T-3040</strain>
    </source>
</reference>
<dbReference type="Pfam" id="PF12730">
    <property type="entry name" value="ABC2_membrane_4"/>
    <property type="match status" value="1"/>
</dbReference>
<comment type="caution">
    <text evidence="2">The sequence shown here is derived from an EMBL/GenBank/DDBJ whole genome shotgun (WGS) entry which is preliminary data.</text>
</comment>
<keyword evidence="1" id="KW-0812">Transmembrane</keyword>
<sequence>MINLIRSELYKLRHDPLYQALLMVMIFAPIMLYVMFYFVGSNSGKPPMTGIQSFVVGVQANQILLKISLGILAGFFISKEYASGVMKVVCSTGYSRTRIYLAKLAAFMLGAVALSLLCPLISMAIGSIVNGFGSLTEITAAVYIGRTLALTALFAAAFTALVAVLAICSTEAGVTVGAALLFFLFFDQISESLAGLIPAYRTVYDHSVFKLFLQMMEYRIAGDQVLLSVLAACLTAVVFALLGMFAFNKKEIK</sequence>
<evidence type="ECO:0000313" key="3">
    <source>
        <dbReference type="Proteomes" id="UP000245202"/>
    </source>
</evidence>
<dbReference type="AlphaFoldDB" id="A0A2R5EX29"/>
<dbReference type="RefSeq" id="WP_108995595.1">
    <property type="nucleotide sequence ID" value="NZ_BDQX01000390.1"/>
</dbReference>
<feature type="transmembrane region" description="Helical" evidence="1">
    <location>
        <begin position="20"/>
        <end position="39"/>
    </location>
</feature>
<dbReference type="PANTHER" id="PTHR37305">
    <property type="entry name" value="INTEGRAL MEMBRANE PROTEIN-RELATED"/>
    <property type="match status" value="1"/>
</dbReference>
<organism evidence="2 3">
    <name type="scientific">Paenibacillus agaridevorans</name>
    <dbReference type="NCBI Taxonomy" id="171404"/>
    <lineage>
        <taxon>Bacteria</taxon>
        <taxon>Bacillati</taxon>
        <taxon>Bacillota</taxon>
        <taxon>Bacilli</taxon>
        <taxon>Bacillales</taxon>
        <taxon>Paenibacillaceae</taxon>
        <taxon>Paenibacillus</taxon>
    </lineage>
</organism>
<name>A0A2R5EX29_9BACL</name>
<feature type="transmembrane region" description="Helical" evidence="1">
    <location>
        <begin position="225"/>
        <end position="247"/>
    </location>
</feature>
<protein>
    <submittedName>
        <fullName evidence="2">ABC transporter permease</fullName>
    </submittedName>
</protein>
<feature type="transmembrane region" description="Helical" evidence="1">
    <location>
        <begin position="51"/>
        <end position="77"/>
    </location>
</feature>
<dbReference type="EMBL" id="BDQX01000390">
    <property type="protein sequence ID" value="GBG11256.1"/>
    <property type="molecule type" value="Genomic_DNA"/>
</dbReference>
<dbReference type="PANTHER" id="PTHR37305:SF1">
    <property type="entry name" value="MEMBRANE PROTEIN"/>
    <property type="match status" value="1"/>
</dbReference>
<keyword evidence="1" id="KW-1133">Transmembrane helix</keyword>
<proteinExistence type="predicted"/>
<accession>A0A2R5EX29</accession>
<feature type="transmembrane region" description="Helical" evidence="1">
    <location>
        <begin position="104"/>
        <end position="128"/>
    </location>
</feature>
<keyword evidence="1" id="KW-0472">Membrane</keyword>
<dbReference type="Proteomes" id="UP000245202">
    <property type="component" value="Unassembled WGS sequence"/>
</dbReference>
<evidence type="ECO:0000313" key="2">
    <source>
        <dbReference type="EMBL" id="GBG11256.1"/>
    </source>
</evidence>
<evidence type="ECO:0000256" key="1">
    <source>
        <dbReference type="SAM" id="Phobius"/>
    </source>
</evidence>
<feature type="transmembrane region" description="Helical" evidence="1">
    <location>
        <begin position="148"/>
        <end position="168"/>
    </location>
</feature>
<keyword evidence="3" id="KW-1185">Reference proteome</keyword>